<evidence type="ECO:0000256" key="1">
    <source>
        <dbReference type="SAM" id="Phobius"/>
    </source>
</evidence>
<protein>
    <submittedName>
        <fullName evidence="2">Uncharacterized protein</fullName>
    </submittedName>
</protein>
<feature type="transmembrane region" description="Helical" evidence="1">
    <location>
        <begin position="25"/>
        <end position="47"/>
    </location>
</feature>
<organism evidence="2 3">
    <name type="scientific">Mucilaginibacter pocheonensis</name>
    <dbReference type="NCBI Taxonomy" id="398050"/>
    <lineage>
        <taxon>Bacteria</taxon>
        <taxon>Pseudomonadati</taxon>
        <taxon>Bacteroidota</taxon>
        <taxon>Sphingobacteriia</taxon>
        <taxon>Sphingobacteriales</taxon>
        <taxon>Sphingobacteriaceae</taxon>
        <taxon>Mucilaginibacter</taxon>
    </lineage>
</organism>
<keyword evidence="3" id="KW-1185">Reference proteome</keyword>
<keyword evidence="1" id="KW-1133">Transmembrane helix</keyword>
<sequence length="89" mass="10137">MKQEELDERYSIVEKLVRLFKFERFIHLAVTGISLVILLVAISLMIYNKEAGKAELSLMFGSSGLITYTGGRLLRMWDQALKIIVTGKM</sequence>
<evidence type="ECO:0000313" key="2">
    <source>
        <dbReference type="EMBL" id="MDR6945030.1"/>
    </source>
</evidence>
<reference evidence="2 3" key="1">
    <citation type="submission" date="2023-07" db="EMBL/GenBank/DDBJ databases">
        <title>Sorghum-associated microbial communities from plants grown in Nebraska, USA.</title>
        <authorList>
            <person name="Schachtman D."/>
        </authorList>
    </citation>
    <scope>NUCLEOTIDE SEQUENCE [LARGE SCALE GENOMIC DNA]</scope>
    <source>
        <strain evidence="2 3">3262</strain>
    </source>
</reference>
<dbReference type="RefSeq" id="WP_310102282.1">
    <property type="nucleotide sequence ID" value="NZ_JAVDUU010000005.1"/>
</dbReference>
<gene>
    <name evidence="2" type="ORF">J2W55_004898</name>
</gene>
<comment type="caution">
    <text evidence="2">The sequence shown here is derived from an EMBL/GenBank/DDBJ whole genome shotgun (WGS) entry which is preliminary data.</text>
</comment>
<accession>A0ABU1TJJ3</accession>
<name>A0ABU1TJJ3_9SPHI</name>
<keyword evidence="1" id="KW-0472">Membrane</keyword>
<dbReference type="EMBL" id="JAVDUU010000005">
    <property type="protein sequence ID" value="MDR6945030.1"/>
    <property type="molecule type" value="Genomic_DNA"/>
</dbReference>
<keyword evidence="1" id="KW-0812">Transmembrane</keyword>
<evidence type="ECO:0000313" key="3">
    <source>
        <dbReference type="Proteomes" id="UP001247620"/>
    </source>
</evidence>
<dbReference type="Proteomes" id="UP001247620">
    <property type="component" value="Unassembled WGS sequence"/>
</dbReference>
<proteinExistence type="predicted"/>